<accession>T1GVS4</accession>
<name>T1GVS4_MEGSC</name>
<dbReference type="Proteomes" id="UP000015102">
    <property type="component" value="Unassembled WGS sequence"/>
</dbReference>
<keyword evidence="2" id="KW-1185">Reference proteome</keyword>
<reference evidence="1" key="2">
    <citation type="submission" date="2015-06" db="UniProtKB">
        <authorList>
            <consortium name="EnsemblMetazoa"/>
        </authorList>
    </citation>
    <scope>IDENTIFICATION</scope>
</reference>
<proteinExistence type="predicted"/>
<sequence>MHIPINGFVSGQRIPITCLRPDSMSKLKLLVLIRILQDMFPLLWARSHWLPSSSQLHNNISHQLLYNQLAQLAHPMKVPT</sequence>
<protein>
    <submittedName>
        <fullName evidence="1">Uncharacterized protein</fullName>
    </submittedName>
</protein>
<evidence type="ECO:0000313" key="2">
    <source>
        <dbReference type="Proteomes" id="UP000015102"/>
    </source>
</evidence>
<dbReference type="HOGENOM" id="CLU_2592515_0_0_1"/>
<evidence type="ECO:0000313" key="1">
    <source>
        <dbReference type="EnsemblMetazoa" id="MESCA007890-PA"/>
    </source>
</evidence>
<dbReference type="EnsemblMetazoa" id="MESCA007890-RA">
    <property type="protein sequence ID" value="MESCA007890-PA"/>
    <property type="gene ID" value="MESCA007890"/>
</dbReference>
<dbReference type="EMBL" id="CAQQ02146933">
    <property type="status" value="NOT_ANNOTATED_CDS"/>
    <property type="molecule type" value="Genomic_DNA"/>
</dbReference>
<dbReference type="EMBL" id="CAQQ02146934">
    <property type="status" value="NOT_ANNOTATED_CDS"/>
    <property type="molecule type" value="Genomic_DNA"/>
</dbReference>
<reference evidence="2" key="1">
    <citation type="submission" date="2013-02" db="EMBL/GenBank/DDBJ databases">
        <authorList>
            <person name="Hughes D."/>
        </authorList>
    </citation>
    <scope>NUCLEOTIDE SEQUENCE</scope>
    <source>
        <strain>Durham</strain>
        <strain evidence="2">NC isolate 2 -- Noor lab</strain>
    </source>
</reference>
<dbReference type="AlphaFoldDB" id="T1GVS4"/>
<organism evidence="1 2">
    <name type="scientific">Megaselia scalaris</name>
    <name type="common">Humpbacked fly</name>
    <name type="synonym">Phora scalaris</name>
    <dbReference type="NCBI Taxonomy" id="36166"/>
    <lineage>
        <taxon>Eukaryota</taxon>
        <taxon>Metazoa</taxon>
        <taxon>Ecdysozoa</taxon>
        <taxon>Arthropoda</taxon>
        <taxon>Hexapoda</taxon>
        <taxon>Insecta</taxon>
        <taxon>Pterygota</taxon>
        <taxon>Neoptera</taxon>
        <taxon>Endopterygota</taxon>
        <taxon>Diptera</taxon>
        <taxon>Brachycera</taxon>
        <taxon>Muscomorpha</taxon>
        <taxon>Platypezoidea</taxon>
        <taxon>Phoridae</taxon>
        <taxon>Megaseliini</taxon>
        <taxon>Megaselia</taxon>
    </lineage>
</organism>